<sequence>MKPYENRTSPLVHRVVPTMPACALPILFPTHKTTPPLAVSLSSYFLTTCFHTLSHPTQTLERETKF</sequence>
<evidence type="ECO:0000313" key="2">
    <source>
        <dbReference type="Proteomes" id="UP001056120"/>
    </source>
</evidence>
<gene>
    <name evidence="1" type="ORF">L1987_86672</name>
</gene>
<proteinExistence type="predicted"/>
<keyword evidence="2" id="KW-1185">Reference proteome</keyword>
<accession>A0ACB8Y0H2</accession>
<organism evidence="1 2">
    <name type="scientific">Smallanthus sonchifolius</name>
    <dbReference type="NCBI Taxonomy" id="185202"/>
    <lineage>
        <taxon>Eukaryota</taxon>
        <taxon>Viridiplantae</taxon>
        <taxon>Streptophyta</taxon>
        <taxon>Embryophyta</taxon>
        <taxon>Tracheophyta</taxon>
        <taxon>Spermatophyta</taxon>
        <taxon>Magnoliopsida</taxon>
        <taxon>eudicotyledons</taxon>
        <taxon>Gunneridae</taxon>
        <taxon>Pentapetalae</taxon>
        <taxon>asterids</taxon>
        <taxon>campanulids</taxon>
        <taxon>Asterales</taxon>
        <taxon>Asteraceae</taxon>
        <taxon>Asteroideae</taxon>
        <taxon>Heliantheae alliance</taxon>
        <taxon>Millerieae</taxon>
        <taxon>Smallanthus</taxon>
    </lineage>
</organism>
<protein>
    <submittedName>
        <fullName evidence="1">Uncharacterized protein</fullName>
    </submittedName>
</protein>
<reference evidence="1 2" key="2">
    <citation type="journal article" date="2022" name="Mol. Ecol. Resour.">
        <title>The genomes of chicory, endive, great burdock and yacon provide insights into Asteraceae paleo-polyploidization history and plant inulin production.</title>
        <authorList>
            <person name="Fan W."/>
            <person name="Wang S."/>
            <person name="Wang H."/>
            <person name="Wang A."/>
            <person name="Jiang F."/>
            <person name="Liu H."/>
            <person name="Zhao H."/>
            <person name="Xu D."/>
            <person name="Zhang Y."/>
        </authorList>
    </citation>
    <scope>NUCLEOTIDE SEQUENCE [LARGE SCALE GENOMIC DNA]</scope>
    <source>
        <strain evidence="2">cv. Yunnan</strain>
        <tissue evidence="1">Leaves</tissue>
    </source>
</reference>
<name>A0ACB8Y0H2_9ASTR</name>
<comment type="caution">
    <text evidence="1">The sequence shown here is derived from an EMBL/GenBank/DDBJ whole genome shotgun (WGS) entry which is preliminary data.</text>
</comment>
<dbReference type="EMBL" id="CM042046">
    <property type="protein sequence ID" value="KAI3677054.1"/>
    <property type="molecule type" value="Genomic_DNA"/>
</dbReference>
<evidence type="ECO:0000313" key="1">
    <source>
        <dbReference type="EMBL" id="KAI3677054.1"/>
    </source>
</evidence>
<dbReference type="Proteomes" id="UP001056120">
    <property type="component" value="Linkage Group LG29"/>
</dbReference>
<reference evidence="2" key="1">
    <citation type="journal article" date="2022" name="Mol. Ecol. Resour.">
        <title>The genomes of chicory, endive, great burdock and yacon provide insights into Asteraceae palaeo-polyploidization history and plant inulin production.</title>
        <authorList>
            <person name="Fan W."/>
            <person name="Wang S."/>
            <person name="Wang H."/>
            <person name="Wang A."/>
            <person name="Jiang F."/>
            <person name="Liu H."/>
            <person name="Zhao H."/>
            <person name="Xu D."/>
            <person name="Zhang Y."/>
        </authorList>
    </citation>
    <scope>NUCLEOTIDE SEQUENCE [LARGE SCALE GENOMIC DNA]</scope>
    <source>
        <strain evidence="2">cv. Yunnan</strain>
    </source>
</reference>